<evidence type="ECO:0000256" key="3">
    <source>
        <dbReference type="SAM" id="MobiDB-lite"/>
    </source>
</evidence>
<evidence type="ECO:0000313" key="6">
    <source>
        <dbReference type="Proteomes" id="UP001153069"/>
    </source>
</evidence>
<evidence type="ECO:0000256" key="1">
    <source>
        <dbReference type="ARBA" id="ARBA00023098"/>
    </source>
</evidence>
<feature type="domain" description="PNPLA" evidence="4">
    <location>
        <begin position="35"/>
        <end position="205"/>
    </location>
</feature>
<dbReference type="GO" id="GO:0016020">
    <property type="term" value="C:membrane"/>
    <property type="evidence" value="ECO:0007669"/>
    <property type="project" value="TreeGrafter"/>
</dbReference>
<dbReference type="PROSITE" id="PS51635">
    <property type="entry name" value="PNPLA"/>
    <property type="match status" value="1"/>
</dbReference>
<dbReference type="Proteomes" id="UP001153069">
    <property type="component" value="Unassembled WGS sequence"/>
</dbReference>
<keyword evidence="2" id="KW-0442">Lipid degradation</keyword>
<evidence type="ECO:0000259" key="4">
    <source>
        <dbReference type="PROSITE" id="PS51635"/>
    </source>
</evidence>
<organism evidence="5 6">
    <name type="scientific">Seminavis robusta</name>
    <dbReference type="NCBI Taxonomy" id="568900"/>
    <lineage>
        <taxon>Eukaryota</taxon>
        <taxon>Sar</taxon>
        <taxon>Stramenopiles</taxon>
        <taxon>Ochrophyta</taxon>
        <taxon>Bacillariophyta</taxon>
        <taxon>Bacillariophyceae</taxon>
        <taxon>Bacillariophycidae</taxon>
        <taxon>Naviculales</taxon>
        <taxon>Naviculaceae</taxon>
        <taxon>Seminavis</taxon>
    </lineage>
</organism>
<feature type="region of interest" description="Disordered" evidence="3">
    <location>
        <begin position="1"/>
        <end position="31"/>
    </location>
</feature>
<dbReference type="EMBL" id="CAICTM010000179">
    <property type="protein sequence ID" value="CAB9503921.1"/>
    <property type="molecule type" value="Genomic_DNA"/>
</dbReference>
<dbReference type="Gene3D" id="3.40.1090.10">
    <property type="entry name" value="Cytosolic phospholipase A2 catalytic domain"/>
    <property type="match status" value="2"/>
</dbReference>
<keyword evidence="2" id="KW-0378">Hydrolase</keyword>
<reference evidence="5" key="1">
    <citation type="submission" date="2020-06" db="EMBL/GenBank/DDBJ databases">
        <authorList>
            <consortium name="Plant Systems Biology data submission"/>
        </authorList>
    </citation>
    <scope>NUCLEOTIDE SEQUENCE</scope>
    <source>
        <strain evidence="5">D6</strain>
    </source>
</reference>
<feature type="compositionally biased region" description="Polar residues" evidence="3">
    <location>
        <begin position="1"/>
        <end position="28"/>
    </location>
</feature>
<dbReference type="GO" id="GO:0004806">
    <property type="term" value="F:triacylglycerol lipase activity"/>
    <property type="evidence" value="ECO:0007669"/>
    <property type="project" value="TreeGrafter"/>
</dbReference>
<keyword evidence="1 2" id="KW-0443">Lipid metabolism</keyword>
<feature type="active site" description="Proton acceptor" evidence="2">
    <location>
        <position position="192"/>
    </location>
</feature>
<name>A0A9N8H7I2_9STRA</name>
<evidence type="ECO:0000313" key="5">
    <source>
        <dbReference type="EMBL" id="CAB9503921.1"/>
    </source>
</evidence>
<dbReference type="GO" id="GO:0019433">
    <property type="term" value="P:triglyceride catabolic process"/>
    <property type="evidence" value="ECO:0007669"/>
    <property type="project" value="TreeGrafter"/>
</dbReference>
<feature type="short sequence motif" description="GXSXG" evidence="2">
    <location>
        <begin position="69"/>
        <end position="73"/>
    </location>
</feature>
<feature type="short sequence motif" description="DGA/G" evidence="2">
    <location>
        <begin position="192"/>
        <end position="194"/>
    </location>
</feature>
<gene>
    <name evidence="5" type="ORF">SEMRO_180_G078730.1</name>
</gene>
<comment type="caution">
    <text evidence="2">Lacks conserved residue(s) required for the propagation of feature annotation.</text>
</comment>
<dbReference type="InterPro" id="IPR016035">
    <property type="entry name" value="Acyl_Trfase/lysoPLipase"/>
</dbReference>
<keyword evidence="6" id="KW-1185">Reference proteome</keyword>
<proteinExistence type="predicted"/>
<protein>
    <recommendedName>
        <fullName evidence="4">PNPLA domain-containing protein</fullName>
    </recommendedName>
</protein>
<comment type="caution">
    <text evidence="5">The sequence shown here is derived from an EMBL/GenBank/DDBJ whole genome shotgun (WGS) entry which is preliminary data.</text>
</comment>
<feature type="active site" description="Nucleophile" evidence="2">
    <location>
        <position position="71"/>
    </location>
</feature>
<dbReference type="OrthoDB" id="48249at2759"/>
<dbReference type="PANTHER" id="PTHR12406">
    <property type="entry name" value="CALCIUM-INDEPENDENT PHOSPHOLIPASE A2 IPLA2 -RELATED"/>
    <property type="match status" value="1"/>
</dbReference>
<evidence type="ECO:0000256" key="2">
    <source>
        <dbReference type="PROSITE-ProRule" id="PRU01161"/>
    </source>
</evidence>
<dbReference type="AlphaFoldDB" id="A0A9N8H7I2"/>
<accession>A0A9N8H7I2</accession>
<dbReference type="InterPro" id="IPR033562">
    <property type="entry name" value="PLPL"/>
</dbReference>
<dbReference type="GO" id="GO:0005811">
    <property type="term" value="C:lipid droplet"/>
    <property type="evidence" value="ECO:0007669"/>
    <property type="project" value="TreeGrafter"/>
</dbReference>
<sequence>MSNNDVGRQRQPLQHSQQLEVERSSQQMKKPRLTVSFSGAGHLIAYHLGVSKSLLNHQDFCNRIKSVSGSSSGAIAAAIVTQIPHRLDEYSDRFLKERGKAFEHFRALMEEEKDRSRVKDGPNLLVCATRSSDGSPQLFPFTAPYPDQERLFDVIRASCQIPASFHPLDLFAKNPMTYEGEGIEIDGTLYVDGGVSGVFPPARLHDQEQSHRILVTPIAVTLTETTKEYLSTLICPHKGAPSMWSRFFTTRDGIAIEPSVSNIQSLVPASGMTSSEALEDWYLRGMDDGERQLDVLMDTEFDAHES</sequence>
<dbReference type="InterPro" id="IPR002641">
    <property type="entry name" value="PNPLA_dom"/>
</dbReference>
<dbReference type="PANTHER" id="PTHR12406:SF7">
    <property type="entry name" value="PATATIN-LIKE PHOSPHOLIPASE DOMAIN-CONTAINING PROTEIN 4"/>
    <property type="match status" value="1"/>
</dbReference>
<dbReference type="Pfam" id="PF01734">
    <property type="entry name" value="Patatin"/>
    <property type="match status" value="1"/>
</dbReference>
<dbReference type="SUPFAM" id="SSF52151">
    <property type="entry name" value="FabD/lysophospholipase-like"/>
    <property type="match status" value="1"/>
</dbReference>
<dbReference type="GO" id="GO:0055088">
    <property type="term" value="P:lipid homeostasis"/>
    <property type="evidence" value="ECO:0007669"/>
    <property type="project" value="TreeGrafter"/>
</dbReference>
<dbReference type="GO" id="GO:0005737">
    <property type="term" value="C:cytoplasm"/>
    <property type="evidence" value="ECO:0007669"/>
    <property type="project" value="TreeGrafter"/>
</dbReference>